<dbReference type="Pfam" id="PF03644">
    <property type="entry name" value="Glyco_hydro_85"/>
    <property type="match status" value="1"/>
</dbReference>
<organism evidence="2 3">
    <name type="scientific">Pseudozyma flocculosa</name>
    <dbReference type="NCBI Taxonomy" id="84751"/>
    <lineage>
        <taxon>Eukaryota</taxon>
        <taxon>Fungi</taxon>
        <taxon>Dikarya</taxon>
        <taxon>Basidiomycota</taxon>
        <taxon>Ustilaginomycotina</taxon>
        <taxon>Ustilaginomycetes</taxon>
        <taxon>Ustilaginales</taxon>
        <taxon>Ustilaginaceae</taxon>
        <taxon>Pseudozyma</taxon>
    </lineage>
</organism>
<dbReference type="Proteomes" id="UP000323386">
    <property type="component" value="Unassembled WGS sequence"/>
</dbReference>
<dbReference type="Gene3D" id="3.20.20.80">
    <property type="entry name" value="Glycosidases"/>
    <property type="match status" value="1"/>
</dbReference>
<dbReference type="InterPro" id="IPR005201">
    <property type="entry name" value="TIM_ENGase"/>
</dbReference>
<dbReference type="PANTHER" id="PTHR13246">
    <property type="entry name" value="ENDO BETA N-ACETYLGLUCOSAMINIDASE"/>
    <property type="match status" value="1"/>
</dbReference>
<name>A0A5C3F008_9BASI</name>
<dbReference type="PANTHER" id="PTHR13246:SF1">
    <property type="entry name" value="CYTOSOLIC ENDO-BETA-N-ACETYLGLUCOSAMINIDASE"/>
    <property type="match status" value="1"/>
</dbReference>
<dbReference type="GO" id="GO:0033925">
    <property type="term" value="F:mannosyl-glycoprotein endo-beta-N-acetylglucosaminidase activity"/>
    <property type="evidence" value="ECO:0007669"/>
    <property type="project" value="UniProtKB-EC"/>
</dbReference>
<evidence type="ECO:0000313" key="2">
    <source>
        <dbReference type="EMBL" id="SPO37652.1"/>
    </source>
</evidence>
<keyword evidence="3" id="KW-1185">Reference proteome</keyword>
<protein>
    <recommendedName>
        <fullName evidence="1">Cytosolic endo-beta-N-acetylglucosaminidase TIM barrel domain-containing protein</fullName>
    </recommendedName>
</protein>
<evidence type="ECO:0000313" key="3">
    <source>
        <dbReference type="Proteomes" id="UP000323386"/>
    </source>
</evidence>
<proteinExistence type="predicted"/>
<accession>A0A5C3F008</accession>
<dbReference type="GO" id="GO:0005829">
    <property type="term" value="C:cytosol"/>
    <property type="evidence" value="ECO:0007669"/>
    <property type="project" value="UniProtKB-SubCell"/>
</dbReference>
<dbReference type="AlphaFoldDB" id="A0A5C3F008"/>
<dbReference type="OrthoDB" id="284473at2759"/>
<reference evidence="2 3" key="1">
    <citation type="submission" date="2018-03" db="EMBL/GenBank/DDBJ databases">
        <authorList>
            <person name="Guldener U."/>
        </authorList>
    </citation>
    <scope>NUCLEOTIDE SEQUENCE [LARGE SCALE GENOMIC DNA]</scope>
    <source>
        <strain evidence="2 3">DAOM196992</strain>
    </source>
</reference>
<sequence length="754" mass="82250">MPTSGGYSERPDRRGYSFEHWHLADTFIYFAHHRISLPPVGWVEAANRHGTKIIGTLIFEWSESIPSLSHLLRGPSRSRLPHRGPASFSPYYADLLISLALACGFTGWLINVEVGLNLGFSCSGEAWPPWIGEAARRNEMKRNADRLRSWVEYLRREGERRCPDWQVIWYDSVTANGDLAWQDALTPHNAPFLQVASSIFTNYTWAKPPVQLPPGMLKEALQPHQQRQLEGYGLTGPHDGGFHPALQISAAMADYIGRKRHDVLVGIDVFGRNCYGGMESWKSLDMIASRRLSSQASGSPLPASSLGLSVALFAPGWTWEHDEPKRDPLKGRSWAHWFEEDCRFWIGSPSSPHPSTSLVPASTAATPPPPISSFFPPLTQRPDRLARMARPAYYTNFGLGSGVRWFVAGRCVYDWSKTEGGSSSDLAVEADQNENDKLLGWADQGVSMPKPDLLYHAATEPGTSVSWSLNEQFAWSGNVSLQLTLGQAAWEVPISTVALSAIPRQDGVLRACVHYRFLDLDGAGSTRGEKDGMTDEGNEARPRLLTAEGSVLEEVEASRHTSSVGGGWRRAETSFRLAPTRTETDGLLVLRLHLQGRGTGALLLGSVEVGPPPSSSGSSAAPDVGEPSTALVDPTCTCTLVQRPRDGAGGSKVTFRLAWNDFDPATPYYQVFAAAAAAADGETHAQQQSDEVWIGTATREARRTEAAFVDLDLERLGLAAAAAAAAKGAAVEMRVRSMLDSCQVFARCAFPPSE</sequence>
<evidence type="ECO:0000259" key="1">
    <source>
        <dbReference type="Pfam" id="PF03644"/>
    </source>
</evidence>
<gene>
    <name evidence="2" type="ORF">PSFLO_03128</name>
</gene>
<feature type="domain" description="Cytosolic endo-beta-N-acetylglucosaminidase TIM barrel" evidence="1">
    <location>
        <begin position="10"/>
        <end position="405"/>
    </location>
</feature>
<dbReference type="InterPro" id="IPR032979">
    <property type="entry name" value="ENGase"/>
</dbReference>
<dbReference type="EMBL" id="OOIP01000007">
    <property type="protein sequence ID" value="SPO37652.1"/>
    <property type="molecule type" value="Genomic_DNA"/>
</dbReference>